<dbReference type="EMBL" id="NFFZ01000005">
    <property type="protein sequence ID" value="OTI62480.1"/>
    <property type="molecule type" value="Genomic_DNA"/>
</dbReference>
<evidence type="ECO:0008006" key="3">
    <source>
        <dbReference type="Google" id="ProtNLM"/>
    </source>
</evidence>
<dbReference type="GeneID" id="24119543"/>
<reference evidence="1 2" key="1">
    <citation type="submission" date="2017-05" db="EMBL/GenBank/DDBJ databases">
        <authorList>
            <person name="Song R."/>
            <person name="Chenine A.L."/>
            <person name="Ruprecht R.M."/>
        </authorList>
    </citation>
    <scope>NUCLEOTIDE SEQUENCE [LARGE SCALE GENOMIC DNA]</scope>
    <source>
        <strain evidence="1 2">S567_C10_BS</strain>
    </source>
</reference>
<evidence type="ECO:0000313" key="1">
    <source>
        <dbReference type="EMBL" id="OTI62480.1"/>
    </source>
</evidence>
<dbReference type="AlphaFoldDB" id="A0A2C9WYV1"/>
<dbReference type="SUPFAM" id="SSF53300">
    <property type="entry name" value="vWA-like"/>
    <property type="match status" value="1"/>
</dbReference>
<dbReference type="Proteomes" id="UP000194857">
    <property type="component" value="Unassembled WGS sequence"/>
</dbReference>
<organism evidence="1 2">
    <name type="scientific">Pseudomonas aeruginosa</name>
    <dbReference type="NCBI Taxonomy" id="287"/>
    <lineage>
        <taxon>Bacteria</taxon>
        <taxon>Pseudomonadati</taxon>
        <taxon>Pseudomonadota</taxon>
        <taxon>Gammaproteobacteria</taxon>
        <taxon>Pseudomonadales</taxon>
        <taxon>Pseudomonadaceae</taxon>
        <taxon>Pseudomonas</taxon>
    </lineage>
</organism>
<dbReference type="RefSeq" id="WP_012206001.1">
    <property type="nucleotide sequence ID" value="NZ_CP097709.1"/>
</dbReference>
<accession>A0A2C9WYV1</accession>
<gene>
    <name evidence="1" type="ORF">CAZ10_13010</name>
</gene>
<proteinExistence type="predicted"/>
<comment type="caution">
    <text evidence="1">The sequence shown here is derived from an EMBL/GenBank/DDBJ whole genome shotgun (WGS) entry which is preliminary data.</text>
</comment>
<evidence type="ECO:0000313" key="2">
    <source>
        <dbReference type="Proteomes" id="UP000194857"/>
    </source>
</evidence>
<name>A0A2C9WYV1_PSEAI</name>
<dbReference type="InterPro" id="IPR036465">
    <property type="entry name" value="vWFA_dom_sf"/>
</dbReference>
<sequence length="162" mass="17786">MMLHLVCDISGSMSEGGKPFILRTLATTVAQWVRQGYGKAEIRLCAWSSEARSIPDWSVTDDLPVEMLVCHGSTNGQALVQLLGNEPDGKVLILTDGFWTRDDVKTLSRWQEGLPPDTLRVIQIGADANPHLSKGLKGAKVFAAEEVLAVLDNWLQADEEWA</sequence>
<protein>
    <recommendedName>
        <fullName evidence="3">VWA domain-containing protein</fullName>
    </recommendedName>
</protein>